<name>A0A1M5X5D6_9BACT</name>
<dbReference type="AlphaFoldDB" id="A0A1M5X5D6"/>
<evidence type="ECO:0000313" key="4">
    <source>
        <dbReference type="EMBL" id="SHH95037.1"/>
    </source>
</evidence>
<evidence type="ECO:0000256" key="2">
    <source>
        <dbReference type="HAMAP-Rule" id="MF_01212"/>
    </source>
</evidence>
<comment type="similarity">
    <text evidence="2">Belongs to the dGTPase family. Type 2 subfamily.</text>
</comment>
<dbReference type="InterPro" id="IPR051094">
    <property type="entry name" value="Diverse_Catalytic_Enzymes"/>
</dbReference>
<dbReference type="InterPro" id="IPR003607">
    <property type="entry name" value="HD/PDEase_dom"/>
</dbReference>
<accession>A0A1M5X5D6</accession>
<dbReference type="NCBIfam" id="NF002327">
    <property type="entry name" value="PRK01286.1-2"/>
    <property type="match status" value="1"/>
</dbReference>
<dbReference type="RefSeq" id="WP_073377111.1">
    <property type="nucleotide sequence ID" value="NZ_FQXS01000017.1"/>
</dbReference>
<dbReference type="InterPro" id="IPR023023">
    <property type="entry name" value="dNTPase_2"/>
</dbReference>
<organism evidence="4 5">
    <name type="scientific">Desulfofustis glycolicus DSM 9705</name>
    <dbReference type="NCBI Taxonomy" id="1121409"/>
    <lineage>
        <taxon>Bacteria</taxon>
        <taxon>Pseudomonadati</taxon>
        <taxon>Thermodesulfobacteriota</taxon>
        <taxon>Desulfobulbia</taxon>
        <taxon>Desulfobulbales</taxon>
        <taxon>Desulfocapsaceae</taxon>
        <taxon>Desulfofustis</taxon>
    </lineage>
</organism>
<protein>
    <recommendedName>
        <fullName evidence="2">Deoxyguanosinetriphosphate triphosphohydrolase-like protein</fullName>
    </recommendedName>
</protein>
<dbReference type="CDD" id="cd00077">
    <property type="entry name" value="HDc"/>
    <property type="match status" value="1"/>
</dbReference>
<keyword evidence="1 2" id="KW-0378">Hydrolase</keyword>
<evidence type="ECO:0000313" key="5">
    <source>
        <dbReference type="Proteomes" id="UP000184139"/>
    </source>
</evidence>
<gene>
    <name evidence="4" type="ORF">SAMN02745124_02776</name>
</gene>
<dbReference type="OrthoDB" id="9803619at2"/>
<dbReference type="Pfam" id="PF13286">
    <property type="entry name" value="HD_assoc"/>
    <property type="match status" value="1"/>
</dbReference>
<dbReference type="SUPFAM" id="SSF109604">
    <property type="entry name" value="HD-domain/PDEase-like"/>
    <property type="match status" value="1"/>
</dbReference>
<keyword evidence="5" id="KW-1185">Reference proteome</keyword>
<dbReference type="SMART" id="SM00471">
    <property type="entry name" value="HDc"/>
    <property type="match status" value="1"/>
</dbReference>
<feature type="domain" description="HD" evidence="3">
    <location>
        <begin position="85"/>
        <end position="207"/>
    </location>
</feature>
<dbReference type="Gene3D" id="1.10.3210.10">
    <property type="entry name" value="Hypothetical protein af1432"/>
    <property type="match status" value="1"/>
</dbReference>
<proteinExistence type="inferred from homology"/>
<dbReference type="STRING" id="1121409.SAMN02745124_02776"/>
<dbReference type="Proteomes" id="UP000184139">
    <property type="component" value="Unassembled WGS sequence"/>
</dbReference>
<dbReference type="PANTHER" id="PTHR35795">
    <property type="entry name" value="SLR1885 PROTEIN"/>
    <property type="match status" value="1"/>
</dbReference>
<dbReference type="EMBL" id="FQXS01000017">
    <property type="protein sequence ID" value="SHH95037.1"/>
    <property type="molecule type" value="Genomic_DNA"/>
</dbReference>
<dbReference type="PANTHER" id="PTHR35795:SF1">
    <property type="entry name" value="BIS(5'-NUCLEOSYL)-TETRAPHOSPHATASE, SYMMETRICAL"/>
    <property type="match status" value="1"/>
</dbReference>
<dbReference type="PROSITE" id="PS51831">
    <property type="entry name" value="HD"/>
    <property type="match status" value="1"/>
</dbReference>
<dbReference type="HAMAP" id="MF_01212">
    <property type="entry name" value="dGTPase_type2"/>
    <property type="match status" value="1"/>
</dbReference>
<dbReference type="InterPro" id="IPR026875">
    <property type="entry name" value="PHydrolase_assoc_dom"/>
</dbReference>
<dbReference type="GO" id="GO:0016793">
    <property type="term" value="F:triphosphoric monoester hydrolase activity"/>
    <property type="evidence" value="ECO:0007669"/>
    <property type="project" value="InterPro"/>
</dbReference>
<evidence type="ECO:0000256" key="1">
    <source>
        <dbReference type="ARBA" id="ARBA00022801"/>
    </source>
</evidence>
<sequence length="365" mass="41612">MSFTPVIGRSIKKQLGEREDLVLSPYAARNADSRGRLIAEAEELCDIRLPYQRDRDRIIHSKTFRRLKHKTQVFLAPMGDHYRTRLTHVLEVSQIARTIAAALCLNEPLTEAIALGHDLGHTPFGHAGEATLNELHPGGFRHYVHSLRVVDFLENKGRGLNLTFEVRNGIIRHSKGSNKELIPARRTERAVTLEGQVVRVADIIAYVNHDLDDAQRAGILGDNSVPAAITRVVGEKHSRRIGSMVRDIIVETLTADDGDLHISEAMLGAITALRSFLYDNVYRHYWVHQEFVKAQRIIRELYGYFMENGLVTRVGDEWLVDEQSRDWPSEKTAHRRVCDYIAGMTDRYALGIYEYLFLPKPWSVR</sequence>
<dbReference type="InterPro" id="IPR006674">
    <property type="entry name" value="HD_domain"/>
</dbReference>
<dbReference type="Pfam" id="PF01966">
    <property type="entry name" value="HD"/>
    <property type="match status" value="1"/>
</dbReference>
<reference evidence="4 5" key="1">
    <citation type="submission" date="2016-11" db="EMBL/GenBank/DDBJ databases">
        <authorList>
            <person name="Jaros S."/>
            <person name="Januszkiewicz K."/>
            <person name="Wedrychowicz H."/>
        </authorList>
    </citation>
    <scope>NUCLEOTIDE SEQUENCE [LARGE SCALE GENOMIC DNA]</scope>
    <source>
        <strain evidence="4 5">DSM 9705</strain>
    </source>
</reference>
<evidence type="ECO:0000259" key="3">
    <source>
        <dbReference type="PROSITE" id="PS51831"/>
    </source>
</evidence>